<accession>A0ABD5IZ57</accession>
<evidence type="ECO:0000256" key="2">
    <source>
        <dbReference type="SAM" id="Phobius"/>
    </source>
</evidence>
<name>A0ABD5IZ57_9BACL</name>
<comment type="caution">
    <text evidence="4">The sequence shown here is derived from an EMBL/GenBank/DDBJ whole genome shotgun (WGS) entry which is preliminary data.</text>
</comment>
<dbReference type="InterPro" id="IPR039076">
    <property type="entry name" value="DivIC"/>
</dbReference>
<evidence type="ECO:0000313" key="6">
    <source>
        <dbReference type="Proteomes" id="UP001339962"/>
    </source>
</evidence>
<keyword evidence="5" id="KW-1185">Reference proteome</keyword>
<feature type="transmembrane region" description="Helical" evidence="2">
    <location>
        <begin position="34"/>
        <end position="56"/>
    </location>
</feature>
<evidence type="ECO:0000313" key="5">
    <source>
        <dbReference type="Proteomes" id="UP001213979"/>
    </source>
</evidence>
<keyword evidence="2" id="KW-0812">Transmembrane</keyword>
<proteinExistence type="predicted"/>
<dbReference type="PANTHER" id="PTHR40027:SF1">
    <property type="entry name" value="CELL DIVISION PROTEIN DIVIC"/>
    <property type="match status" value="1"/>
</dbReference>
<reference evidence="4 6" key="2">
    <citation type="submission" date="2023-03" db="EMBL/GenBank/DDBJ databases">
        <title>Bacillus Genome Sequencing.</title>
        <authorList>
            <person name="Dunlap C."/>
        </authorList>
    </citation>
    <scope>NUCLEOTIDE SEQUENCE [LARGE SCALE GENOMIC DNA]</scope>
    <source>
        <strain evidence="4 6">NRS-38</strain>
    </source>
</reference>
<keyword evidence="1" id="KW-0175">Coiled coil</keyword>
<protein>
    <submittedName>
        <fullName evidence="4">Septum formation initiator family protein</fullName>
    </submittedName>
</protein>
<dbReference type="EMBL" id="JAQOTG010000022">
    <property type="protein sequence ID" value="MDE8565389.1"/>
    <property type="molecule type" value="Genomic_DNA"/>
</dbReference>
<dbReference type="Pfam" id="PF04977">
    <property type="entry name" value="DivIC"/>
    <property type="match status" value="1"/>
</dbReference>
<dbReference type="RefSeq" id="WP_080859981.1">
    <property type="nucleotide sequence ID" value="NZ_JACIDF010000015.1"/>
</dbReference>
<dbReference type="Proteomes" id="UP001339962">
    <property type="component" value="Unassembled WGS sequence"/>
</dbReference>
<sequence>MSALHKNNVTKLHSSYALAHEEKERKTAKRRRMVVIRFAFLCAVLMALSTVFLYSLHSQSADIEAKVKEQQKLEKQLKALEKQQKQLEDEIKKLHDDDYIAELARKKYYLSKEGEIIFAVPKK</sequence>
<dbReference type="EMBL" id="JARTLI010000028">
    <property type="protein sequence ID" value="MED5052621.1"/>
    <property type="molecule type" value="Genomic_DNA"/>
</dbReference>
<dbReference type="AlphaFoldDB" id="A0ABD5IZ57"/>
<evidence type="ECO:0000313" key="3">
    <source>
        <dbReference type="EMBL" id="MDE8565389.1"/>
    </source>
</evidence>
<evidence type="ECO:0000256" key="1">
    <source>
        <dbReference type="SAM" id="Coils"/>
    </source>
</evidence>
<keyword evidence="2" id="KW-0472">Membrane</keyword>
<dbReference type="Proteomes" id="UP001213979">
    <property type="component" value="Unassembled WGS sequence"/>
</dbReference>
<dbReference type="PANTHER" id="PTHR40027">
    <property type="entry name" value="CELL DIVISION PROTEIN DIVIC"/>
    <property type="match status" value="1"/>
</dbReference>
<evidence type="ECO:0000313" key="4">
    <source>
        <dbReference type="EMBL" id="MED5052621.1"/>
    </source>
</evidence>
<reference evidence="3 5" key="1">
    <citation type="submission" date="2023-01" db="EMBL/GenBank/DDBJ databases">
        <title>Genome-based reclassification of Anoxybacillus geothermalis as a later heterotypic synonym of Anoxybacillus rupiensis.</title>
        <authorList>
            <person name="Inan Bektas K."/>
            <person name="Canakci S."/>
            <person name="Belduz A.A."/>
            <person name="Guler H.H."/>
        </authorList>
    </citation>
    <scope>NUCLEOTIDE SEQUENCE [LARGE SCALE GENOMIC DNA]</scope>
    <source>
        <strain evidence="3 5">DSM 17127</strain>
    </source>
</reference>
<feature type="coiled-coil region" evidence="1">
    <location>
        <begin position="63"/>
        <end position="97"/>
    </location>
</feature>
<organism evidence="4 6">
    <name type="scientific">Anoxybacteroides rupiense</name>
    <dbReference type="NCBI Taxonomy" id="311460"/>
    <lineage>
        <taxon>Bacteria</taxon>
        <taxon>Bacillati</taxon>
        <taxon>Bacillota</taxon>
        <taxon>Bacilli</taxon>
        <taxon>Bacillales</taxon>
        <taxon>Anoxybacillaceae</taxon>
        <taxon>Anoxybacteroides</taxon>
    </lineage>
</organism>
<dbReference type="InterPro" id="IPR007060">
    <property type="entry name" value="FtsL/DivIC"/>
</dbReference>
<keyword evidence="2" id="KW-1133">Transmembrane helix</keyword>
<gene>
    <name evidence="4" type="ORF">P9850_12420</name>
    <name evidence="3" type="ORF">PNH38_16190</name>
</gene>